<keyword evidence="3 9" id="KW-0863">Zinc-finger</keyword>
<dbReference type="SUPFAM" id="SSF140996">
    <property type="entry name" value="Hermes dimerisation domain"/>
    <property type="match status" value="1"/>
</dbReference>
<dbReference type="KEGG" id="ccat:101450468"/>
<dbReference type="InterPro" id="IPR012337">
    <property type="entry name" value="RNaseH-like_sf"/>
</dbReference>
<evidence type="ECO:0000256" key="7">
    <source>
        <dbReference type="ARBA" id="ARBA00023163"/>
    </source>
</evidence>
<dbReference type="SUPFAM" id="SSF53098">
    <property type="entry name" value="Ribonuclease H-like"/>
    <property type="match status" value="1"/>
</dbReference>
<keyword evidence="8" id="KW-0539">Nucleus</keyword>
<keyword evidence="6" id="KW-0238">DNA-binding</keyword>
<evidence type="ECO:0000256" key="9">
    <source>
        <dbReference type="PROSITE-ProRule" id="PRU00027"/>
    </source>
</evidence>
<evidence type="ECO:0000259" key="10">
    <source>
        <dbReference type="PROSITE" id="PS50808"/>
    </source>
</evidence>
<reference evidence="11" key="1">
    <citation type="submission" date="2013-07" db="EMBL/GenBank/DDBJ databases">
        <authorList>
            <person name="Geib S."/>
        </authorList>
    </citation>
    <scope>NUCLEOTIDE SEQUENCE</scope>
</reference>
<dbReference type="PANTHER" id="PTHR46481">
    <property type="entry name" value="ZINC FINGER BED DOMAIN-CONTAINING PROTEIN 4"/>
    <property type="match status" value="1"/>
</dbReference>
<keyword evidence="7" id="KW-0804">Transcription</keyword>
<dbReference type="Pfam" id="PF02892">
    <property type="entry name" value="zf-BED"/>
    <property type="match status" value="1"/>
</dbReference>
<dbReference type="Pfam" id="PF10683">
    <property type="entry name" value="DBD_Tnp_Hermes"/>
    <property type="match status" value="1"/>
</dbReference>
<dbReference type="InterPro" id="IPR052035">
    <property type="entry name" value="ZnF_BED_domain_contain"/>
</dbReference>
<dbReference type="PROSITE" id="PS50808">
    <property type="entry name" value="ZF_BED"/>
    <property type="match status" value="1"/>
</dbReference>
<evidence type="ECO:0000256" key="4">
    <source>
        <dbReference type="ARBA" id="ARBA00022833"/>
    </source>
</evidence>
<dbReference type="AlphaFoldDB" id="W8BIV9"/>
<dbReference type="InterPro" id="IPR018473">
    <property type="entry name" value="Hermes_transposase_DNA-db"/>
</dbReference>
<keyword evidence="4" id="KW-0862">Zinc</keyword>
<keyword evidence="2" id="KW-0479">Metal-binding</keyword>
<dbReference type="PANTHER" id="PTHR46481:SF10">
    <property type="entry name" value="ZINC FINGER BED DOMAIN-CONTAINING PROTEIN 39"/>
    <property type="match status" value="1"/>
</dbReference>
<protein>
    <submittedName>
        <fullName evidence="11">Transposable element Hobo transposase</fullName>
    </submittedName>
</protein>
<sequence>MSSKRKSEIEQDLRNDDKRYSLFTPTSVRSSVWKHFQVIKFLDNVENFARCNHCAEILSYAPRSGTGSLLRHRCVRVRSISSPKNVQPAQSVSNFIRCMLPKKTKEDILKSQLEFILKDLKSLSTTEGDGFRKFAQALINIGAEYGKQNVDEILVSRSILINSLIPAEYFNTKNQLEYILTNNHISFSTSVWVDERSRRSFFSLTGHFINDEFVMCSSLLGTREFTSLTKETSDRLHYFVMDILNEFQIKEKFGQSVIVTDNLPQFIDAFRCYKQVSCICHNINLFMKEVLENVNIKEIQDLIEASKSLVHFFESSELNNIISLSINQNGTERFSSVFGALQNIFNVYNEIEQALIERNEWQEIAGVNFHLLDCVVSFFKPFKECFDLVSTQTTPVITEYCFWYQKLQATCLEGPLDSKVITELKATAMDVFERIMKPDILHYIALFLNPRKGIKSVLSENKLKQTENAVKELIVNLKKQQDRDLIGLLQTDADCPDISVVPGMFNSEECEKEIDNEIIRYLKIDVEHFNVLQFWKNSVDFPILKNICRQILSIPTSCTKCTQGIFSLDGILEGDRSNANIPCESIDQLLFLHNNTGYVKIKDEGNSAEA</sequence>
<evidence type="ECO:0000256" key="3">
    <source>
        <dbReference type="ARBA" id="ARBA00022771"/>
    </source>
</evidence>
<dbReference type="EMBL" id="GAMC01017046">
    <property type="protein sequence ID" value="JAB89509.1"/>
    <property type="molecule type" value="mRNA"/>
</dbReference>
<dbReference type="GO" id="GO:0008270">
    <property type="term" value="F:zinc ion binding"/>
    <property type="evidence" value="ECO:0007669"/>
    <property type="project" value="UniProtKB-KW"/>
</dbReference>
<accession>W8BIV9</accession>
<proteinExistence type="evidence at transcript level"/>
<dbReference type="GO" id="GO:0009791">
    <property type="term" value="P:post-embryonic development"/>
    <property type="evidence" value="ECO:0007669"/>
    <property type="project" value="UniProtKB-ARBA"/>
</dbReference>
<dbReference type="InterPro" id="IPR008906">
    <property type="entry name" value="HATC_C_dom"/>
</dbReference>
<dbReference type="CTD" id="36645"/>
<evidence type="ECO:0000256" key="6">
    <source>
        <dbReference type="ARBA" id="ARBA00023125"/>
    </source>
</evidence>
<dbReference type="GO" id="GO:0005634">
    <property type="term" value="C:nucleus"/>
    <property type="evidence" value="ECO:0007669"/>
    <property type="project" value="UniProtKB-SubCell"/>
</dbReference>
<gene>
    <name evidence="11" type="primary">HOBOT</name>
</gene>
<evidence type="ECO:0000256" key="5">
    <source>
        <dbReference type="ARBA" id="ARBA00023015"/>
    </source>
</evidence>
<dbReference type="Gene3D" id="1.10.10.1070">
    <property type="entry name" value="Zinc finger, BED domain-containing"/>
    <property type="match status" value="1"/>
</dbReference>
<feature type="domain" description="BED-type" evidence="10">
    <location>
        <begin position="27"/>
        <end position="86"/>
    </location>
</feature>
<reference evidence="11" key="2">
    <citation type="journal article" date="2014" name="BMC Genomics">
        <title>A genomic perspective to assessing quality of mass-reared SIT flies used in Mediterranean fruit fly (Ceratitis capitata) eradication in California.</title>
        <authorList>
            <person name="Calla B."/>
            <person name="Hall B."/>
            <person name="Hou S."/>
            <person name="Geib S.M."/>
        </authorList>
    </citation>
    <scope>NUCLEOTIDE SEQUENCE</scope>
</reference>
<evidence type="ECO:0000256" key="2">
    <source>
        <dbReference type="ARBA" id="ARBA00022723"/>
    </source>
</evidence>
<name>W8BIV9_CERCA</name>
<evidence type="ECO:0000256" key="8">
    <source>
        <dbReference type="ARBA" id="ARBA00023242"/>
    </source>
</evidence>
<dbReference type="GO" id="GO:0046983">
    <property type="term" value="F:protein dimerization activity"/>
    <property type="evidence" value="ECO:0007669"/>
    <property type="project" value="InterPro"/>
</dbReference>
<organism evidence="11">
    <name type="scientific">Ceratitis capitata</name>
    <name type="common">Mediterranean fruit fly</name>
    <name type="synonym">Tephritis capitata</name>
    <dbReference type="NCBI Taxonomy" id="7213"/>
    <lineage>
        <taxon>Eukaryota</taxon>
        <taxon>Metazoa</taxon>
        <taxon>Ecdysozoa</taxon>
        <taxon>Arthropoda</taxon>
        <taxon>Hexapoda</taxon>
        <taxon>Insecta</taxon>
        <taxon>Pterygota</taxon>
        <taxon>Neoptera</taxon>
        <taxon>Endopterygota</taxon>
        <taxon>Diptera</taxon>
        <taxon>Brachycera</taxon>
        <taxon>Muscomorpha</taxon>
        <taxon>Tephritoidea</taxon>
        <taxon>Tephritidae</taxon>
        <taxon>Ceratitis</taxon>
        <taxon>Ceratitis</taxon>
    </lineage>
</organism>
<keyword evidence="5" id="KW-0805">Transcription regulation</keyword>
<comment type="subcellular location">
    <subcellularLocation>
        <location evidence="1">Nucleus</location>
    </subcellularLocation>
</comment>
<dbReference type="SUPFAM" id="SSF57667">
    <property type="entry name" value="beta-beta-alpha zinc fingers"/>
    <property type="match status" value="1"/>
</dbReference>
<dbReference type="EMBL" id="GAMC01017043">
    <property type="protein sequence ID" value="JAB89512.1"/>
    <property type="molecule type" value="mRNA"/>
</dbReference>
<dbReference type="GeneID" id="101450468"/>
<dbReference type="InterPro" id="IPR036236">
    <property type="entry name" value="Znf_C2H2_sf"/>
</dbReference>
<dbReference type="SMART" id="SM00614">
    <property type="entry name" value="ZnF_BED"/>
    <property type="match status" value="1"/>
</dbReference>
<evidence type="ECO:0000313" key="11">
    <source>
        <dbReference type="EMBL" id="JAB89509.1"/>
    </source>
</evidence>
<dbReference type="GO" id="GO:0003677">
    <property type="term" value="F:DNA binding"/>
    <property type="evidence" value="ECO:0007669"/>
    <property type="project" value="UniProtKB-KW"/>
</dbReference>
<evidence type="ECO:0000256" key="1">
    <source>
        <dbReference type="ARBA" id="ARBA00004123"/>
    </source>
</evidence>
<dbReference type="OrthoDB" id="10051975at2759"/>
<dbReference type="Pfam" id="PF05699">
    <property type="entry name" value="Dimer_Tnp_hAT"/>
    <property type="match status" value="1"/>
</dbReference>
<dbReference type="InterPro" id="IPR003656">
    <property type="entry name" value="Znf_BED"/>
</dbReference>